<dbReference type="PROSITE" id="PS00134">
    <property type="entry name" value="TRYPSIN_HIS"/>
    <property type="match status" value="1"/>
</dbReference>
<dbReference type="InterPro" id="IPR001254">
    <property type="entry name" value="Trypsin_dom"/>
</dbReference>
<dbReference type="Proteomes" id="UP000694390">
    <property type="component" value="Chromosome 21"/>
</dbReference>
<reference evidence="9" key="1">
    <citation type="submission" date="2019-06" db="EMBL/GenBank/DDBJ databases">
        <title>G10K-VGP Goodes thornscrub tortoise genome, primary haplotype.</title>
        <authorList>
            <person name="Murphy B."/>
            <person name="Edwards T."/>
            <person name="Rhie A."/>
            <person name="Koren S."/>
            <person name="Phillippy A."/>
            <person name="Fedrigo O."/>
            <person name="Haase B."/>
            <person name="Mountcastle J."/>
            <person name="Lewin H."/>
            <person name="Damas J."/>
            <person name="Howe K."/>
            <person name="Formenti G."/>
            <person name="Myers G."/>
            <person name="Durbin R."/>
            <person name="Jarvis E.D."/>
        </authorList>
    </citation>
    <scope>NUCLEOTIDE SEQUENCE [LARGE SCALE GENOMIC DNA]</scope>
</reference>
<dbReference type="GeneID" id="115638292"/>
<evidence type="ECO:0000313" key="9">
    <source>
        <dbReference type="Ensembl" id="ENSGEVP00005017007.1"/>
    </source>
</evidence>
<dbReference type="RefSeq" id="XP_030395742.1">
    <property type="nucleotide sequence ID" value="XM_030539882.1"/>
</dbReference>
<keyword evidence="10" id="KW-1185">Reference proteome</keyword>
<organism evidence="9 10">
    <name type="scientific">Gopherus evgoodei</name>
    <name type="common">Goodes thornscrub tortoise</name>
    <dbReference type="NCBI Taxonomy" id="1825980"/>
    <lineage>
        <taxon>Eukaryota</taxon>
        <taxon>Metazoa</taxon>
        <taxon>Chordata</taxon>
        <taxon>Craniata</taxon>
        <taxon>Vertebrata</taxon>
        <taxon>Euteleostomi</taxon>
        <taxon>Archelosauria</taxon>
        <taxon>Testudinata</taxon>
        <taxon>Testudines</taxon>
        <taxon>Cryptodira</taxon>
        <taxon>Durocryptodira</taxon>
        <taxon>Testudinoidea</taxon>
        <taxon>Testudinidae</taxon>
        <taxon>Gopherus</taxon>
    </lineage>
</organism>
<gene>
    <name evidence="9" type="primary">LOC115638292</name>
</gene>
<reference evidence="9" key="2">
    <citation type="submission" date="2025-08" db="UniProtKB">
        <authorList>
            <consortium name="Ensembl"/>
        </authorList>
    </citation>
    <scope>IDENTIFICATION</scope>
</reference>
<sequence length="297" mass="32943">MPVAPPEWTQAGDSCFPPSLPADRSISDSRGRHIISLPGLPLKMLLLLLFHIVFLLPPGAQTGEIIGGQEAQPHSRPYMAYVNILRGDNSFRCGGFLVSENFALTAAHCKGDKITVYLGAHNIKQQEQSQQKISVLRQIPHRKYNRETFNNDIMLLQLEHKAELNEQVGLIPLPLAHQRVQPGTVCSVAGWGRTNALRKVLPDTLQEVDLKVLDNEACLKYPGGMYRNYNTRTMMCVGDPKEHKASFQGDSGGPLVCGKTAQGVVSWGPDNGSPPRVYARLSTFIPWIQRMMKKLQP</sequence>
<dbReference type="InterPro" id="IPR009003">
    <property type="entry name" value="Peptidase_S1_PA"/>
</dbReference>
<dbReference type="GeneTree" id="ENSGT01030000234551"/>
<dbReference type="InterPro" id="IPR043504">
    <property type="entry name" value="Peptidase_S1_PA_chymotrypsin"/>
</dbReference>
<dbReference type="GO" id="GO:0006508">
    <property type="term" value="P:proteolysis"/>
    <property type="evidence" value="ECO:0007669"/>
    <property type="project" value="UniProtKB-KW"/>
</dbReference>
<dbReference type="AlphaFoldDB" id="A0A8C4WFU2"/>
<dbReference type="Pfam" id="PF00089">
    <property type="entry name" value="Trypsin"/>
    <property type="match status" value="1"/>
</dbReference>
<evidence type="ECO:0000256" key="7">
    <source>
        <dbReference type="RuleBase" id="RU363034"/>
    </source>
</evidence>
<proteinExistence type="predicted"/>
<evidence type="ECO:0000256" key="6">
    <source>
        <dbReference type="ARBA" id="ARBA00023157"/>
    </source>
</evidence>
<dbReference type="SUPFAM" id="SSF50494">
    <property type="entry name" value="Trypsin-like serine proteases"/>
    <property type="match status" value="1"/>
</dbReference>
<keyword evidence="3 7" id="KW-0378">Hydrolase</keyword>
<evidence type="ECO:0000256" key="5">
    <source>
        <dbReference type="ARBA" id="ARBA00023145"/>
    </source>
</evidence>
<dbReference type="Gene3D" id="2.40.10.10">
    <property type="entry name" value="Trypsin-like serine proteases"/>
    <property type="match status" value="2"/>
</dbReference>
<dbReference type="FunFam" id="2.40.10.10:FF:000014">
    <property type="entry name" value="Complement factor D"/>
    <property type="match status" value="1"/>
</dbReference>
<evidence type="ECO:0000256" key="3">
    <source>
        <dbReference type="ARBA" id="ARBA00022801"/>
    </source>
</evidence>
<keyword evidence="6" id="KW-1015">Disulfide bond</keyword>
<evidence type="ECO:0000256" key="4">
    <source>
        <dbReference type="ARBA" id="ARBA00022825"/>
    </source>
</evidence>
<dbReference type="FunFam" id="2.40.10.10:FF:000068">
    <property type="entry name" value="transmembrane protease serine 2"/>
    <property type="match status" value="1"/>
</dbReference>
<evidence type="ECO:0000256" key="2">
    <source>
        <dbReference type="ARBA" id="ARBA00022729"/>
    </source>
</evidence>
<protein>
    <submittedName>
        <fullName evidence="9">Mast cell protease 1A-like</fullName>
    </submittedName>
</protein>
<dbReference type="PANTHER" id="PTHR24271">
    <property type="entry name" value="KALLIKREIN-RELATED"/>
    <property type="match status" value="1"/>
</dbReference>
<name>A0A8C4WFU2_9SAUR</name>
<dbReference type="PROSITE" id="PS50240">
    <property type="entry name" value="TRYPSIN_DOM"/>
    <property type="match status" value="1"/>
</dbReference>
<feature type="domain" description="Peptidase S1" evidence="8">
    <location>
        <begin position="65"/>
        <end position="293"/>
    </location>
</feature>
<dbReference type="SMART" id="SM00020">
    <property type="entry name" value="Tryp_SPc"/>
    <property type="match status" value="1"/>
</dbReference>
<evidence type="ECO:0000256" key="1">
    <source>
        <dbReference type="ARBA" id="ARBA00022670"/>
    </source>
</evidence>
<reference evidence="9" key="3">
    <citation type="submission" date="2025-09" db="UniProtKB">
        <authorList>
            <consortium name="Ensembl"/>
        </authorList>
    </citation>
    <scope>IDENTIFICATION</scope>
</reference>
<accession>A0A8C4WFU2</accession>
<evidence type="ECO:0000259" key="8">
    <source>
        <dbReference type="PROSITE" id="PS50240"/>
    </source>
</evidence>
<keyword evidence="2" id="KW-0732">Signal</keyword>
<evidence type="ECO:0000313" key="10">
    <source>
        <dbReference type="Proteomes" id="UP000694390"/>
    </source>
</evidence>
<dbReference type="GO" id="GO:0005737">
    <property type="term" value="C:cytoplasm"/>
    <property type="evidence" value="ECO:0007669"/>
    <property type="project" value="TreeGrafter"/>
</dbReference>
<keyword evidence="5" id="KW-0865">Zymogen</keyword>
<dbReference type="InterPro" id="IPR001314">
    <property type="entry name" value="Peptidase_S1A"/>
</dbReference>
<dbReference type="PANTHER" id="PTHR24271:SF81">
    <property type="entry name" value="GRANZYME B"/>
    <property type="match status" value="1"/>
</dbReference>
<dbReference type="GO" id="GO:0004252">
    <property type="term" value="F:serine-type endopeptidase activity"/>
    <property type="evidence" value="ECO:0007669"/>
    <property type="project" value="InterPro"/>
</dbReference>
<keyword evidence="4 7" id="KW-0720">Serine protease</keyword>
<dbReference type="InterPro" id="IPR018114">
    <property type="entry name" value="TRYPSIN_HIS"/>
</dbReference>
<dbReference type="InterPro" id="IPR033116">
    <property type="entry name" value="TRYPSIN_SER"/>
</dbReference>
<dbReference type="OrthoDB" id="5565075at2759"/>
<dbReference type="PROSITE" id="PS00135">
    <property type="entry name" value="TRYPSIN_SER"/>
    <property type="match status" value="1"/>
</dbReference>
<dbReference type="CDD" id="cd00190">
    <property type="entry name" value="Tryp_SPc"/>
    <property type="match status" value="1"/>
</dbReference>
<dbReference type="Ensembl" id="ENSGEVT00005017870.1">
    <property type="protein sequence ID" value="ENSGEVP00005017007.1"/>
    <property type="gene ID" value="ENSGEVG00005012081.1"/>
</dbReference>
<keyword evidence="1 7" id="KW-0645">Protease</keyword>
<dbReference type="PRINTS" id="PR00722">
    <property type="entry name" value="CHYMOTRYPSIN"/>
</dbReference>